<organism evidence="1 2">
    <name type="scientific">Tribolium castaneum</name>
    <name type="common">Red flour beetle</name>
    <dbReference type="NCBI Taxonomy" id="7070"/>
    <lineage>
        <taxon>Eukaryota</taxon>
        <taxon>Metazoa</taxon>
        <taxon>Ecdysozoa</taxon>
        <taxon>Arthropoda</taxon>
        <taxon>Hexapoda</taxon>
        <taxon>Insecta</taxon>
        <taxon>Pterygota</taxon>
        <taxon>Neoptera</taxon>
        <taxon>Endopterygota</taxon>
        <taxon>Coleoptera</taxon>
        <taxon>Polyphaga</taxon>
        <taxon>Cucujiformia</taxon>
        <taxon>Tenebrionidae</taxon>
        <taxon>Tenebrionidae incertae sedis</taxon>
        <taxon>Tribolium</taxon>
    </lineage>
</organism>
<dbReference type="HOGENOM" id="CLU_1356250_0_0_1"/>
<dbReference type="EMBL" id="KQ971759">
    <property type="protein sequence ID" value="EFA12899.1"/>
    <property type="molecule type" value="Genomic_DNA"/>
</dbReference>
<keyword evidence="2" id="KW-1185">Reference proteome</keyword>
<evidence type="ECO:0000313" key="2">
    <source>
        <dbReference type="Proteomes" id="UP000007266"/>
    </source>
</evidence>
<reference evidence="1 2" key="2">
    <citation type="journal article" date="2010" name="Nucleic Acids Res.">
        <title>BeetleBase in 2010: revisions to provide comprehensive genomic information for Tribolium castaneum.</title>
        <authorList>
            <person name="Kim H.S."/>
            <person name="Murphy T."/>
            <person name="Xia J."/>
            <person name="Caragea D."/>
            <person name="Park Y."/>
            <person name="Beeman R.W."/>
            <person name="Lorenzen M.D."/>
            <person name="Butcher S."/>
            <person name="Manak J.R."/>
            <person name="Brown S.J."/>
        </authorList>
    </citation>
    <scope>NUCLEOTIDE SEQUENCE [LARGE SCALE GENOMIC DNA]</scope>
    <source>
        <strain evidence="1 2">Georgia GA2</strain>
    </source>
</reference>
<dbReference type="Proteomes" id="UP000007266">
    <property type="component" value="Unassembled WGS sequence"/>
</dbReference>
<evidence type="ECO:0000313" key="1">
    <source>
        <dbReference type="EMBL" id="EFA12899.1"/>
    </source>
</evidence>
<reference evidence="1 2" key="1">
    <citation type="journal article" date="2008" name="Nature">
        <title>The genome of the model beetle and pest Tribolium castaneum.</title>
        <authorList>
            <consortium name="Tribolium Genome Sequencing Consortium"/>
            <person name="Richards S."/>
            <person name="Gibbs R.A."/>
            <person name="Weinstock G.M."/>
            <person name="Brown S.J."/>
            <person name="Denell R."/>
            <person name="Beeman R.W."/>
            <person name="Gibbs R."/>
            <person name="Beeman R.W."/>
            <person name="Brown S.J."/>
            <person name="Bucher G."/>
            <person name="Friedrich M."/>
            <person name="Grimmelikhuijzen C.J."/>
            <person name="Klingler M."/>
            <person name="Lorenzen M."/>
            <person name="Richards S."/>
            <person name="Roth S."/>
            <person name="Schroder R."/>
            <person name="Tautz D."/>
            <person name="Zdobnov E.M."/>
            <person name="Muzny D."/>
            <person name="Gibbs R.A."/>
            <person name="Weinstock G.M."/>
            <person name="Attaway T."/>
            <person name="Bell S."/>
            <person name="Buhay C.J."/>
            <person name="Chandrabose M.N."/>
            <person name="Chavez D."/>
            <person name="Clerk-Blankenburg K.P."/>
            <person name="Cree A."/>
            <person name="Dao M."/>
            <person name="Davis C."/>
            <person name="Chacko J."/>
            <person name="Dinh H."/>
            <person name="Dugan-Rocha S."/>
            <person name="Fowler G."/>
            <person name="Garner T.T."/>
            <person name="Garnes J."/>
            <person name="Gnirke A."/>
            <person name="Hawes A."/>
            <person name="Hernandez J."/>
            <person name="Hines S."/>
            <person name="Holder M."/>
            <person name="Hume J."/>
            <person name="Jhangiani S.N."/>
            <person name="Joshi V."/>
            <person name="Khan Z.M."/>
            <person name="Jackson L."/>
            <person name="Kovar C."/>
            <person name="Kowis A."/>
            <person name="Lee S."/>
            <person name="Lewis L.R."/>
            <person name="Margolis J."/>
            <person name="Morgan M."/>
            <person name="Nazareth L.V."/>
            <person name="Nguyen N."/>
            <person name="Okwuonu G."/>
            <person name="Parker D."/>
            <person name="Richards S."/>
            <person name="Ruiz S.J."/>
            <person name="Santibanez J."/>
            <person name="Savard J."/>
            <person name="Scherer S.E."/>
            <person name="Schneider B."/>
            <person name="Sodergren E."/>
            <person name="Tautz D."/>
            <person name="Vattahil S."/>
            <person name="Villasana D."/>
            <person name="White C.S."/>
            <person name="Wright R."/>
            <person name="Park Y."/>
            <person name="Beeman R.W."/>
            <person name="Lord J."/>
            <person name="Oppert B."/>
            <person name="Lorenzen M."/>
            <person name="Brown S."/>
            <person name="Wang L."/>
            <person name="Savard J."/>
            <person name="Tautz D."/>
            <person name="Richards S."/>
            <person name="Weinstock G."/>
            <person name="Gibbs R.A."/>
            <person name="Liu Y."/>
            <person name="Worley K."/>
            <person name="Weinstock G."/>
            <person name="Elsik C.G."/>
            <person name="Reese J.T."/>
            <person name="Elhaik E."/>
            <person name="Landan G."/>
            <person name="Graur D."/>
            <person name="Arensburger P."/>
            <person name="Atkinson P."/>
            <person name="Beeman R.W."/>
            <person name="Beidler J."/>
            <person name="Brown S.J."/>
            <person name="Demuth J.P."/>
            <person name="Drury D.W."/>
            <person name="Du Y.Z."/>
            <person name="Fujiwara H."/>
            <person name="Lorenzen M."/>
            <person name="Maselli V."/>
            <person name="Osanai M."/>
            <person name="Park Y."/>
            <person name="Robertson H.M."/>
            <person name="Tu Z."/>
            <person name="Wang J.J."/>
            <person name="Wang S."/>
            <person name="Richards S."/>
            <person name="Song H."/>
            <person name="Zhang L."/>
            <person name="Sodergren E."/>
            <person name="Werner D."/>
            <person name="Stanke M."/>
            <person name="Morgenstern B."/>
            <person name="Solovyev V."/>
            <person name="Kosarev P."/>
            <person name="Brown G."/>
            <person name="Chen H.C."/>
            <person name="Ermolaeva O."/>
            <person name="Hlavina W."/>
            <person name="Kapustin Y."/>
            <person name="Kiryutin B."/>
            <person name="Kitts P."/>
            <person name="Maglott D."/>
            <person name="Pruitt K."/>
            <person name="Sapojnikov V."/>
            <person name="Souvorov A."/>
            <person name="Mackey A.J."/>
            <person name="Waterhouse R.M."/>
            <person name="Wyder S."/>
            <person name="Zdobnov E.M."/>
            <person name="Zdobnov E.M."/>
            <person name="Wyder S."/>
            <person name="Kriventseva E.V."/>
            <person name="Kadowaki T."/>
            <person name="Bork P."/>
            <person name="Aranda M."/>
            <person name="Bao R."/>
            <person name="Beermann A."/>
            <person name="Berns N."/>
            <person name="Bolognesi R."/>
            <person name="Bonneton F."/>
            <person name="Bopp D."/>
            <person name="Brown S.J."/>
            <person name="Bucher G."/>
            <person name="Butts T."/>
            <person name="Chaumot A."/>
            <person name="Denell R.E."/>
            <person name="Ferrier D.E."/>
            <person name="Friedrich M."/>
            <person name="Gordon C.M."/>
            <person name="Jindra M."/>
            <person name="Klingler M."/>
            <person name="Lan Q."/>
            <person name="Lattorff H.M."/>
            <person name="Laudet V."/>
            <person name="von Levetsow C."/>
            <person name="Liu Z."/>
            <person name="Lutz R."/>
            <person name="Lynch J.A."/>
            <person name="da Fonseca R.N."/>
            <person name="Posnien N."/>
            <person name="Reuter R."/>
            <person name="Roth S."/>
            <person name="Savard J."/>
            <person name="Schinko J.B."/>
            <person name="Schmitt C."/>
            <person name="Schoppmeier M."/>
            <person name="Schroder R."/>
            <person name="Shippy T.D."/>
            <person name="Simonnet F."/>
            <person name="Marques-Souza H."/>
            <person name="Tautz D."/>
            <person name="Tomoyasu Y."/>
            <person name="Trauner J."/>
            <person name="Van der Zee M."/>
            <person name="Vervoort M."/>
            <person name="Wittkopp N."/>
            <person name="Wimmer E.A."/>
            <person name="Yang X."/>
            <person name="Jones A.K."/>
            <person name="Sattelle D.B."/>
            <person name="Ebert P.R."/>
            <person name="Nelson D."/>
            <person name="Scott J.G."/>
            <person name="Beeman R.W."/>
            <person name="Muthukrishnan S."/>
            <person name="Kramer K.J."/>
            <person name="Arakane Y."/>
            <person name="Beeman R.W."/>
            <person name="Zhu Q."/>
            <person name="Hogenkamp D."/>
            <person name="Dixit R."/>
            <person name="Oppert B."/>
            <person name="Jiang H."/>
            <person name="Zou Z."/>
            <person name="Marshall J."/>
            <person name="Elpidina E."/>
            <person name="Vinokurov K."/>
            <person name="Oppert C."/>
            <person name="Zou Z."/>
            <person name="Evans J."/>
            <person name="Lu Z."/>
            <person name="Zhao P."/>
            <person name="Sumathipala N."/>
            <person name="Altincicek B."/>
            <person name="Vilcinskas A."/>
            <person name="Williams M."/>
            <person name="Hultmark D."/>
            <person name="Hetru C."/>
            <person name="Jiang H."/>
            <person name="Grimmelikhuijzen C.J."/>
            <person name="Hauser F."/>
            <person name="Cazzamali G."/>
            <person name="Williamson M."/>
            <person name="Park Y."/>
            <person name="Li B."/>
            <person name="Tanaka Y."/>
            <person name="Predel R."/>
            <person name="Neupert S."/>
            <person name="Schachtner J."/>
            <person name="Verleyen P."/>
            <person name="Raible F."/>
            <person name="Bork P."/>
            <person name="Friedrich M."/>
            <person name="Walden K.K."/>
            <person name="Robertson H.M."/>
            <person name="Angeli S."/>
            <person name="Foret S."/>
            <person name="Bucher G."/>
            <person name="Schuetz S."/>
            <person name="Maleszka R."/>
            <person name="Wimmer E.A."/>
            <person name="Beeman R.W."/>
            <person name="Lorenzen M."/>
            <person name="Tomoyasu Y."/>
            <person name="Miller S.C."/>
            <person name="Grossmann D."/>
            <person name="Bucher G."/>
        </authorList>
    </citation>
    <scope>NUCLEOTIDE SEQUENCE [LARGE SCALE GENOMIC DNA]</scope>
    <source>
        <strain evidence="1 2">Georgia GA2</strain>
    </source>
</reference>
<protein>
    <submittedName>
        <fullName evidence="1">Uncharacterized protein</fullName>
    </submittedName>
</protein>
<dbReference type="InParanoid" id="D7EJX8"/>
<dbReference type="AlphaFoldDB" id="D7EJX8"/>
<gene>
    <name evidence="1" type="primary">GLEAN_01987</name>
    <name evidence="1" type="ORF">TcasGA2_TC001987</name>
</gene>
<sequence length="202" mass="23679">MEHARKMIMIDPSELERLHNRKDTQPNTLNELDHEMKRIIDMKNIDDNEKWTLYNQVLQKYLKISSRSREPVSLPIIYPKKEDDQIKQSERISLNILGSLPTTLQVKANILLNIITHNGVPWNETVNPKRLKYINEQSSERKELKEKVKVKQSSLSKFITENEEEEEEGESNNEEIIANIIKKTKTLESSMVAVQKQLDENE</sequence>
<accession>D7EJX8</accession>
<name>D7EJX8_TRICA</name>
<proteinExistence type="predicted"/>
<dbReference type="PhylomeDB" id="D7EJX8"/>